<evidence type="ECO:0000256" key="3">
    <source>
        <dbReference type="ARBA" id="ARBA00022741"/>
    </source>
</evidence>
<dbReference type="InterPro" id="IPR050107">
    <property type="entry name" value="ABC_carbohydrate_import_ATPase"/>
</dbReference>
<evidence type="ECO:0000313" key="6">
    <source>
        <dbReference type="Proteomes" id="UP000386847"/>
    </source>
</evidence>
<keyword evidence="4" id="KW-0067">ATP-binding</keyword>
<dbReference type="KEGG" id="rain:Rai3103_02055"/>
<keyword evidence="2" id="KW-0677">Repeat</keyword>
<dbReference type="PANTHER" id="PTHR43790:SF9">
    <property type="entry name" value="GALACTOFURANOSE TRANSPORTER ATP-BINDING PROTEIN YTFR"/>
    <property type="match status" value="1"/>
</dbReference>
<dbReference type="RefSeq" id="WP_153571193.1">
    <property type="nucleotide sequence ID" value="NZ_CP045725.1"/>
</dbReference>
<proteinExistence type="predicted"/>
<evidence type="ECO:0000256" key="2">
    <source>
        <dbReference type="ARBA" id="ARBA00022737"/>
    </source>
</evidence>
<dbReference type="InterPro" id="IPR027417">
    <property type="entry name" value="P-loop_NTPase"/>
</dbReference>
<dbReference type="AlphaFoldDB" id="A0A5Q2FB84"/>
<evidence type="ECO:0000313" key="5">
    <source>
        <dbReference type="EMBL" id="QGF22664.1"/>
    </source>
</evidence>
<dbReference type="Proteomes" id="UP000386847">
    <property type="component" value="Chromosome"/>
</dbReference>
<keyword evidence="3" id="KW-0547">Nucleotide-binding</keyword>
<evidence type="ECO:0008006" key="7">
    <source>
        <dbReference type="Google" id="ProtNLM"/>
    </source>
</evidence>
<gene>
    <name evidence="5" type="ORF">Rai3103_02055</name>
</gene>
<protein>
    <recommendedName>
        <fullName evidence="7">Simple sugar transport system ATP-binding protein</fullName>
    </recommendedName>
</protein>
<name>A0A5Q2FB84_9ACTN</name>
<dbReference type="GO" id="GO:0005524">
    <property type="term" value="F:ATP binding"/>
    <property type="evidence" value="ECO:0007669"/>
    <property type="project" value="UniProtKB-KW"/>
</dbReference>
<reference evidence="5 6" key="1">
    <citation type="submission" date="2019-10" db="EMBL/GenBank/DDBJ databases">
        <title>Genomic analysis of Raineyella sp. CBA3103.</title>
        <authorList>
            <person name="Roh S.W."/>
        </authorList>
    </citation>
    <scope>NUCLEOTIDE SEQUENCE [LARGE SCALE GENOMIC DNA]</scope>
    <source>
        <strain evidence="5 6">CBA3103</strain>
    </source>
</reference>
<dbReference type="PANTHER" id="PTHR43790">
    <property type="entry name" value="CARBOHYDRATE TRANSPORT ATP-BINDING PROTEIN MG119-RELATED"/>
    <property type="match status" value="1"/>
</dbReference>
<sequence length="95" mass="9821">MLLARSFAPAPVVVIFNNPTVGVDVGSRAAIHDLIRSVADDGAAVLLVSDEPAEVLSVSDDVAFVVDGRLVATHPATELTEERVIDINQSGVAAS</sequence>
<accession>A0A5Q2FB84</accession>
<dbReference type="EMBL" id="CP045725">
    <property type="protein sequence ID" value="QGF22664.1"/>
    <property type="molecule type" value="Genomic_DNA"/>
</dbReference>
<evidence type="ECO:0000256" key="1">
    <source>
        <dbReference type="ARBA" id="ARBA00022448"/>
    </source>
</evidence>
<keyword evidence="1" id="KW-0813">Transport</keyword>
<dbReference type="Gene3D" id="3.40.50.300">
    <property type="entry name" value="P-loop containing nucleotide triphosphate hydrolases"/>
    <property type="match status" value="1"/>
</dbReference>
<evidence type="ECO:0000256" key="4">
    <source>
        <dbReference type="ARBA" id="ARBA00022840"/>
    </source>
</evidence>
<organism evidence="5 6">
    <name type="scientific">Raineyella fluvialis</name>
    <dbReference type="NCBI Taxonomy" id="2662261"/>
    <lineage>
        <taxon>Bacteria</taxon>
        <taxon>Bacillati</taxon>
        <taxon>Actinomycetota</taxon>
        <taxon>Actinomycetes</taxon>
        <taxon>Propionibacteriales</taxon>
        <taxon>Propionibacteriaceae</taxon>
        <taxon>Raineyella</taxon>
    </lineage>
</organism>
<keyword evidence="6" id="KW-1185">Reference proteome</keyword>
<dbReference type="SUPFAM" id="SSF52540">
    <property type="entry name" value="P-loop containing nucleoside triphosphate hydrolases"/>
    <property type="match status" value="1"/>
</dbReference>